<dbReference type="EMBL" id="KX620750">
    <property type="protein sequence ID" value="AOT24378.1"/>
    <property type="molecule type" value="Genomic_DNA"/>
</dbReference>
<reference evidence="1 2" key="1">
    <citation type="submission" date="2016-07" db="EMBL/GenBank/DDBJ databases">
        <authorList>
            <person name="Modlin R.L."/>
            <person name="Cheng L.S."/>
            <person name="Marinelli L.J."/>
            <person name="Grosset N."/>
            <person name="Gautier M."/>
            <person name="Fitz-Gibbon S."/>
            <person name="Pellegrini M."/>
            <person name="Bowman C.A."/>
            <person name="Russell D.A."/>
            <person name="Jacobs-Sera D."/>
            <person name="Hatfull G.F."/>
        </authorList>
    </citation>
    <scope>NUCLEOTIDE SEQUENCE [LARGE SCALE GENOMIC DNA]</scope>
</reference>
<accession>A0A1D8ETK9</accession>
<dbReference type="RefSeq" id="YP_009596829.1">
    <property type="nucleotide sequence ID" value="NC_041891.1"/>
</dbReference>
<sequence>MHRKDLGNRPFDPVITTLGAGFASVADRETGKDLGTVSLIDFPAAAGVIPRSVADE</sequence>
<evidence type="ECO:0000313" key="1">
    <source>
        <dbReference type="EMBL" id="AOT24378.1"/>
    </source>
</evidence>
<keyword evidence="2" id="KW-1185">Reference proteome</keyword>
<dbReference type="KEGG" id="vg:40072430"/>
<protein>
    <submittedName>
        <fullName evidence="1">Uncharacterized protein</fullName>
    </submittedName>
</protein>
<evidence type="ECO:0000313" key="2">
    <source>
        <dbReference type="Proteomes" id="UP000221125"/>
    </source>
</evidence>
<dbReference type="GeneID" id="40072430"/>
<organism evidence="1 2">
    <name type="scientific">Propionibacterium phage B22</name>
    <dbReference type="NCBI Taxonomy" id="1897532"/>
    <lineage>
        <taxon>Viruses</taxon>
        <taxon>Duplodnaviria</taxon>
        <taxon>Heunggongvirae</taxon>
        <taxon>Uroviricota</taxon>
        <taxon>Caudoviricetes</taxon>
        <taxon>Doucettevirus</taxon>
        <taxon>Doucettevirus B22</taxon>
    </lineage>
</organism>
<dbReference type="Proteomes" id="UP000221125">
    <property type="component" value="Segment"/>
</dbReference>
<dbReference type="OrthoDB" id="37902at10239"/>
<proteinExistence type="predicted"/>
<name>A0A1D8ETK9_9CAUD</name>
<gene>
    <name evidence="1" type="primary">26</name>
    <name evidence="1" type="ORF">B22_26</name>
</gene>